<accession>A0A433SD64</accession>
<comment type="caution">
    <text evidence="1">The sequence shown here is derived from an EMBL/GenBank/DDBJ whole genome shotgun (WGS) entry which is preliminary data.</text>
</comment>
<sequence>MAWPEVGTILLGARDFCIIVCSVFIESALDSSSACSKKTKAVTISLKHTVIDCLSAVLMYQYVREDTFRSVV</sequence>
<reference evidence="1 2" key="1">
    <citation type="submission" date="2018-01" db="EMBL/GenBank/DDBJ databases">
        <title>Saezia sanguinis gen. nov., sp. nov., in the order Burkholderiales isolated from human blood.</title>
        <authorList>
            <person name="Medina-Pascual M.J."/>
            <person name="Valdezate S."/>
            <person name="Monzon S."/>
            <person name="Cuesta I."/>
            <person name="Carrasco G."/>
            <person name="Villalon P."/>
            <person name="Saez-Nieto J.A."/>
        </authorList>
    </citation>
    <scope>NUCLEOTIDE SEQUENCE [LARGE SCALE GENOMIC DNA]</scope>
    <source>
        <strain evidence="1 2">CNM695-12</strain>
    </source>
</reference>
<dbReference type="Proteomes" id="UP000286947">
    <property type="component" value="Unassembled WGS sequence"/>
</dbReference>
<evidence type="ECO:0000313" key="1">
    <source>
        <dbReference type="EMBL" id="RUS66688.1"/>
    </source>
</evidence>
<dbReference type="EMBL" id="PQSP01000003">
    <property type="protein sequence ID" value="RUS66688.1"/>
    <property type="molecule type" value="Genomic_DNA"/>
</dbReference>
<name>A0A433SD64_9BURK</name>
<dbReference type="RefSeq" id="WP_126979708.1">
    <property type="nucleotide sequence ID" value="NZ_PQSP01000003.1"/>
</dbReference>
<keyword evidence="2" id="KW-1185">Reference proteome</keyword>
<evidence type="ECO:0000313" key="2">
    <source>
        <dbReference type="Proteomes" id="UP000286947"/>
    </source>
</evidence>
<organism evidence="1 2">
    <name type="scientific">Saezia sanguinis</name>
    <dbReference type="NCBI Taxonomy" id="1965230"/>
    <lineage>
        <taxon>Bacteria</taxon>
        <taxon>Pseudomonadati</taxon>
        <taxon>Pseudomonadota</taxon>
        <taxon>Betaproteobacteria</taxon>
        <taxon>Burkholderiales</taxon>
        <taxon>Saeziaceae</taxon>
        <taxon>Saezia</taxon>
    </lineage>
</organism>
<gene>
    <name evidence="1" type="ORF">CUZ56_01478</name>
</gene>
<proteinExistence type="predicted"/>
<protein>
    <submittedName>
        <fullName evidence="1">Uncharacterized protein</fullName>
    </submittedName>
</protein>
<dbReference type="AlphaFoldDB" id="A0A433SD64"/>